<dbReference type="Gene3D" id="1.20.120.520">
    <property type="entry name" value="nmb1532 protein domain like"/>
    <property type="match status" value="1"/>
</dbReference>
<dbReference type="Proteomes" id="UP000630887">
    <property type="component" value="Unassembled WGS sequence"/>
</dbReference>
<evidence type="ECO:0000313" key="4">
    <source>
        <dbReference type="Proteomes" id="UP000630887"/>
    </source>
</evidence>
<reference evidence="3 4" key="1">
    <citation type="submission" date="2021-01" db="EMBL/GenBank/DDBJ databases">
        <title>Whole genome shotgun sequence of Catellatospora coxensis NBRC 107359.</title>
        <authorList>
            <person name="Komaki H."/>
            <person name="Tamura T."/>
        </authorList>
    </citation>
    <scope>NUCLEOTIDE SEQUENCE [LARGE SCALE GENOMIC DNA]</scope>
    <source>
        <strain evidence="3 4">NBRC 107359</strain>
    </source>
</reference>
<feature type="region of interest" description="Disordered" evidence="1">
    <location>
        <begin position="189"/>
        <end position="212"/>
    </location>
</feature>
<dbReference type="RefSeq" id="WP_239167213.1">
    <property type="nucleotide sequence ID" value="NZ_BAAALC010000019.1"/>
</dbReference>
<evidence type="ECO:0000256" key="1">
    <source>
        <dbReference type="SAM" id="MobiDB-lite"/>
    </source>
</evidence>
<evidence type="ECO:0000313" key="3">
    <source>
        <dbReference type="EMBL" id="GIG05016.1"/>
    </source>
</evidence>
<organism evidence="3 4">
    <name type="scientific">Catellatospora coxensis</name>
    <dbReference type="NCBI Taxonomy" id="310354"/>
    <lineage>
        <taxon>Bacteria</taxon>
        <taxon>Bacillati</taxon>
        <taxon>Actinomycetota</taxon>
        <taxon>Actinomycetes</taxon>
        <taxon>Micromonosporales</taxon>
        <taxon>Micromonosporaceae</taxon>
        <taxon>Catellatospora</taxon>
    </lineage>
</organism>
<dbReference type="EMBL" id="BONI01000010">
    <property type="protein sequence ID" value="GIG05016.1"/>
    <property type="molecule type" value="Genomic_DNA"/>
</dbReference>
<accession>A0A8J3KXR7</accession>
<proteinExistence type="predicted"/>
<dbReference type="PANTHER" id="PTHR35585">
    <property type="entry name" value="HHE DOMAIN PROTEIN (AFU_ORTHOLOGUE AFUA_4G00730)"/>
    <property type="match status" value="1"/>
</dbReference>
<name>A0A8J3KXR7_9ACTN</name>
<protein>
    <submittedName>
        <fullName evidence="3">Hemerythrin</fullName>
    </submittedName>
</protein>
<gene>
    <name evidence="3" type="ORF">Cco03nite_17160</name>
</gene>
<dbReference type="CDD" id="cd12108">
    <property type="entry name" value="Hr-like"/>
    <property type="match status" value="1"/>
</dbReference>
<dbReference type="InterPro" id="IPR012312">
    <property type="entry name" value="Hemerythrin-like"/>
</dbReference>
<keyword evidence="4" id="KW-1185">Reference proteome</keyword>
<evidence type="ECO:0000259" key="2">
    <source>
        <dbReference type="Pfam" id="PF01814"/>
    </source>
</evidence>
<feature type="compositionally biased region" description="Low complexity" evidence="1">
    <location>
        <begin position="1"/>
        <end position="42"/>
    </location>
</feature>
<feature type="domain" description="Hemerythrin-like" evidence="2">
    <location>
        <begin position="58"/>
        <end position="176"/>
    </location>
</feature>
<dbReference type="AlphaFoldDB" id="A0A8J3KXR7"/>
<sequence length="212" mass="23442">MSQTASATSRRKSTTAAKKATKATKTAVKSTAKTTSKAAAKTPQGKKSMPAAAMGQDAITMLKDDHKVVEKLFREFEKAGDSAYAKKRRIVDQVIAELTTHAYIEESLFYPTARKAAPETGEHVLESVEEHHVVAWMLNELKSADPRDERFDAKMTVLMENVRHHVKEEEQEWFPEVRKAMSRADLKELGAKMQAAKSKAPSNPLSLSSAKA</sequence>
<dbReference type="Pfam" id="PF01814">
    <property type="entry name" value="Hemerythrin"/>
    <property type="match status" value="1"/>
</dbReference>
<feature type="region of interest" description="Disordered" evidence="1">
    <location>
        <begin position="1"/>
        <end position="51"/>
    </location>
</feature>
<comment type="caution">
    <text evidence="3">The sequence shown here is derived from an EMBL/GenBank/DDBJ whole genome shotgun (WGS) entry which is preliminary data.</text>
</comment>
<feature type="compositionally biased region" description="Polar residues" evidence="1">
    <location>
        <begin position="200"/>
        <end position="212"/>
    </location>
</feature>
<dbReference type="PANTHER" id="PTHR35585:SF1">
    <property type="entry name" value="HHE DOMAIN PROTEIN (AFU_ORTHOLOGUE AFUA_4G00730)"/>
    <property type="match status" value="1"/>
</dbReference>